<evidence type="ECO:0000259" key="4">
    <source>
        <dbReference type="PROSITE" id="PS50222"/>
    </source>
</evidence>
<comment type="caution">
    <text evidence="5">The sequence shown here is derived from an EMBL/GenBank/DDBJ whole genome shotgun (WGS) entry which is preliminary data.</text>
</comment>
<dbReference type="SMART" id="SM00054">
    <property type="entry name" value="EFh"/>
    <property type="match status" value="2"/>
</dbReference>
<dbReference type="AlphaFoldDB" id="A0A818NAX7"/>
<gene>
    <name evidence="5" type="ORF">FME351_LOCUS22025</name>
</gene>
<dbReference type="EMBL" id="CAJNYU010002805">
    <property type="protein sequence ID" value="CAF3602447.1"/>
    <property type="molecule type" value="Genomic_DNA"/>
</dbReference>
<dbReference type="InterPro" id="IPR018247">
    <property type="entry name" value="EF_Hand_1_Ca_BS"/>
</dbReference>
<sequence>MTSPPRLIVVSYPAFLSLVCGTVYWSTTVQDDSDELIVVFIVSYFSTSGLDRSGHLPSKVWSEIMTNILQIDLPWITLRSKLVQEEKQGILYNTMFDEYARDNTKFQFNSGIMEDLYIWKDLLIRLFNLIDQDHSGFISLNEFSDVLKLLLYDGNDNDGINEANIAELSSAMDLDKNGRIDINEFLESFRIANVKKSGKLNDQTNQSGSSNKIVQNTNL</sequence>
<organism evidence="5 6">
    <name type="scientific">Rotaria socialis</name>
    <dbReference type="NCBI Taxonomy" id="392032"/>
    <lineage>
        <taxon>Eukaryota</taxon>
        <taxon>Metazoa</taxon>
        <taxon>Spiralia</taxon>
        <taxon>Gnathifera</taxon>
        <taxon>Rotifera</taxon>
        <taxon>Eurotatoria</taxon>
        <taxon>Bdelloidea</taxon>
        <taxon>Philodinida</taxon>
        <taxon>Philodinidae</taxon>
        <taxon>Rotaria</taxon>
    </lineage>
</organism>
<evidence type="ECO:0000313" key="6">
    <source>
        <dbReference type="Proteomes" id="UP000663869"/>
    </source>
</evidence>
<dbReference type="SUPFAM" id="SSF47473">
    <property type="entry name" value="EF-hand"/>
    <property type="match status" value="1"/>
</dbReference>
<dbReference type="GO" id="GO:0005509">
    <property type="term" value="F:calcium ion binding"/>
    <property type="evidence" value="ECO:0007669"/>
    <property type="project" value="InterPro"/>
</dbReference>
<dbReference type="CDD" id="cd00051">
    <property type="entry name" value="EFh"/>
    <property type="match status" value="1"/>
</dbReference>
<keyword evidence="3" id="KW-0472">Membrane</keyword>
<feature type="domain" description="EF-hand" evidence="4">
    <location>
        <begin position="160"/>
        <end position="195"/>
    </location>
</feature>
<keyword evidence="3" id="KW-0812">Transmembrane</keyword>
<proteinExistence type="predicted"/>
<reference evidence="5" key="1">
    <citation type="submission" date="2021-02" db="EMBL/GenBank/DDBJ databases">
        <authorList>
            <person name="Nowell W R."/>
        </authorList>
    </citation>
    <scope>NUCLEOTIDE SEQUENCE</scope>
</reference>
<protein>
    <recommendedName>
        <fullName evidence="4">EF-hand domain-containing protein</fullName>
    </recommendedName>
</protein>
<keyword evidence="3" id="KW-1133">Transmembrane helix</keyword>
<dbReference type="Gene3D" id="1.10.238.10">
    <property type="entry name" value="EF-hand"/>
    <property type="match status" value="1"/>
</dbReference>
<keyword evidence="1" id="KW-0106">Calcium</keyword>
<feature type="region of interest" description="Disordered" evidence="2">
    <location>
        <begin position="200"/>
        <end position="219"/>
    </location>
</feature>
<evidence type="ECO:0000256" key="2">
    <source>
        <dbReference type="SAM" id="MobiDB-lite"/>
    </source>
</evidence>
<dbReference type="Proteomes" id="UP000663869">
    <property type="component" value="Unassembled WGS sequence"/>
</dbReference>
<accession>A0A818NAX7</accession>
<dbReference type="PROSITE" id="PS50222">
    <property type="entry name" value="EF_HAND_2"/>
    <property type="match status" value="2"/>
</dbReference>
<feature type="transmembrane region" description="Helical" evidence="3">
    <location>
        <begin position="7"/>
        <end position="25"/>
    </location>
</feature>
<name>A0A818NAX7_9BILA</name>
<dbReference type="InterPro" id="IPR002048">
    <property type="entry name" value="EF_hand_dom"/>
</dbReference>
<evidence type="ECO:0000256" key="1">
    <source>
        <dbReference type="ARBA" id="ARBA00022837"/>
    </source>
</evidence>
<dbReference type="PROSITE" id="PS00018">
    <property type="entry name" value="EF_HAND_1"/>
    <property type="match status" value="2"/>
</dbReference>
<feature type="domain" description="EF-hand" evidence="4">
    <location>
        <begin position="118"/>
        <end position="153"/>
    </location>
</feature>
<dbReference type="Pfam" id="PF13499">
    <property type="entry name" value="EF-hand_7"/>
    <property type="match status" value="1"/>
</dbReference>
<evidence type="ECO:0000256" key="3">
    <source>
        <dbReference type="SAM" id="Phobius"/>
    </source>
</evidence>
<dbReference type="InterPro" id="IPR011992">
    <property type="entry name" value="EF-hand-dom_pair"/>
</dbReference>
<evidence type="ECO:0000313" key="5">
    <source>
        <dbReference type="EMBL" id="CAF3602447.1"/>
    </source>
</evidence>